<feature type="compositionally biased region" description="Pro residues" evidence="6">
    <location>
        <begin position="47"/>
        <end position="61"/>
    </location>
</feature>
<dbReference type="GO" id="GO:0000785">
    <property type="term" value="C:chromatin"/>
    <property type="evidence" value="ECO:0007669"/>
    <property type="project" value="TreeGrafter"/>
</dbReference>
<evidence type="ECO:0000256" key="4">
    <source>
        <dbReference type="ARBA" id="ARBA00022833"/>
    </source>
</evidence>
<dbReference type="PROSITE" id="PS50157">
    <property type="entry name" value="ZINC_FINGER_C2H2_2"/>
    <property type="match status" value="2"/>
</dbReference>
<feature type="compositionally biased region" description="Basic residues" evidence="6">
    <location>
        <begin position="372"/>
        <end position="385"/>
    </location>
</feature>
<organism evidence="8 9">
    <name type="scientific">Paraglomus brasilianum</name>
    <dbReference type="NCBI Taxonomy" id="144538"/>
    <lineage>
        <taxon>Eukaryota</taxon>
        <taxon>Fungi</taxon>
        <taxon>Fungi incertae sedis</taxon>
        <taxon>Mucoromycota</taxon>
        <taxon>Glomeromycotina</taxon>
        <taxon>Glomeromycetes</taxon>
        <taxon>Paraglomerales</taxon>
        <taxon>Paraglomeraceae</taxon>
        <taxon>Paraglomus</taxon>
    </lineage>
</organism>
<dbReference type="PANTHER" id="PTHR14003">
    <property type="entry name" value="TRANSCRIPTIONAL REPRESSOR PROTEIN YY"/>
    <property type="match status" value="1"/>
</dbReference>
<accession>A0A9N9D0C6</accession>
<dbReference type="PROSITE" id="PS00028">
    <property type="entry name" value="ZINC_FINGER_C2H2_1"/>
    <property type="match status" value="2"/>
</dbReference>
<keyword evidence="1" id="KW-0479">Metal-binding</keyword>
<feature type="compositionally biased region" description="Low complexity" evidence="6">
    <location>
        <begin position="293"/>
        <end position="310"/>
    </location>
</feature>
<evidence type="ECO:0000313" key="9">
    <source>
        <dbReference type="Proteomes" id="UP000789739"/>
    </source>
</evidence>
<keyword evidence="3 5" id="KW-0863">Zinc-finger</keyword>
<sequence length="521" mass="58299">MTYFEYQCQQSSFSKPFPYSYYTPPSSSYSDPYDCGYSQYVKQYPAPQLPPSPPNNTPPLTPTTIDSLHASNTRIKPDMDNSVASSRVGTHSRIDGALLEETNGNQYKTTSGQGIQGEALDADACKFNGRLIGKTSSGDIVNLLNDVDESNGYLIHSCNTSRRSSTTSLSTTLALREGSTRIRSEYIDNTASPSWASTKSHQSLSLASLSHISPSITTAEEYMHKINMNMNINRNDDERQFDIRNKKKRVPNIEDGIERMNKHNRADNGVILTDTQANITTNAGSNENTPAVAAGQNGSNQSNASSISNGKQGTAQKNRKFFCTWEPCGKSFTTSGHLARHFRIHTGEKNFKCFWPGCESRFSRQDNMMQHYRTHTSSRSRHRRESRSLPVIGRDGRDTSRDMYFANVNGNSANIRNYQQPFVNGYGQYCGQHNEQYETNSVNCVQGYANQQIQRMQPHVQQQLQSNQSISSHRPQSHQDTLPPLSLVVGNAFFGSDTSSMNGRIGNLGYEAQRETYRERV</sequence>
<feature type="region of interest" description="Disordered" evidence="6">
    <location>
        <begin position="43"/>
        <end position="65"/>
    </location>
</feature>
<dbReference type="SUPFAM" id="SSF57667">
    <property type="entry name" value="beta-beta-alpha zinc fingers"/>
    <property type="match status" value="1"/>
</dbReference>
<evidence type="ECO:0000256" key="6">
    <source>
        <dbReference type="SAM" id="MobiDB-lite"/>
    </source>
</evidence>
<evidence type="ECO:0000256" key="2">
    <source>
        <dbReference type="ARBA" id="ARBA00022737"/>
    </source>
</evidence>
<keyword evidence="9" id="KW-1185">Reference proteome</keyword>
<dbReference type="InterPro" id="IPR013087">
    <property type="entry name" value="Znf_C2H2_type"/>
</dbReference>
<dbReference type="GO" id="GO:0000978">
    <property type="term" value="F:RNA polymerase II cis-regulatory region sequence-specific DNA binding"/>
    <property type="evidence" value="ECO:0007669"/>
    <property type="project" value="TreeGrafter"/>
</dbReference>
<dbReference type="PANTHER" id="PTHR14003:SF19">
    <property type="entry name" value="YY2 TRANSCRIPTION FACTOR"/>
    <property type="match status" value="1"/>
</dbReference>
<evidence type="ECO:0000313" key="8">
    <source>
        <dbReference type="EMBL" id="CAG8620585.1"/>
    </source>
</evidence>
<dbReference type="Proteomes" id="UP000789739">
    <property type="component" value="Unassembled WGS sequence"/>
</dbReference>
<dbReference type="Pfam" id="PF00096">
    <property type="entry name" value="zf-C2H2"/>
    <property type="match status" value="2"/>
</dbReference>
<dbReference type="Gene3D" id="3.30.160.60">
    <property type="entry name" value="Classic Zinc Finger"/>
    <property type="match status" value="2"/>
</dbReference>
<reference evidence="8" key="1">
    <citation type="submission" date="2021-06" db="EMBL/GenBank/DDBJ databases">
        <authorList>
            <person name="Kallberg Y."/>
            <person name="Tangrot J."/>
            <person name="Rosling A."/>
        </authorList>
    </citation>
    <scope>NUCLEOTIDE SEQUENCE</scope>
    <source>
        <strain evidence="8">BR232B</strain>
    </source>
</reference>
<comment type="caution">
    <text evidence="8">The sequence shown here is derived from an EMBL/GenBank/DDBJ whole genome shotgun (WGS) entry which is preliminary data.</text>
</comment>
<dbReference type="SMART" id="SM00355">
    <property type="entry name" value="ZnF_C2H2"/>
    <property type="match status" value="2"/>
</dbReference>
<evidence type="ECO:0000256" key="1">
    <source>
        <dbReference type="ARBA" id="ARBA00022723"/>
    </source>
</evidence>
<dbReference type="EMBL" id="CAJVPI010001612">
    <property type="protein sequence ID" value="CAG8620585.1"/>
    <property type="molecule type" value="Genomic_DNA"/>
</dbReference>
<dbReference type="GO" id="GO:0031519">
    <property type="term" value="C:PcG protein complex"/>
    <property type="evidence" value="ECO:0007669"/>
    <property type="project" value="TreeGrafter"/>
</dbReference>
<dbReference type="AlphaFoldDB" id="A0A9N9D0C6"/>
<dbReference type="GO" id="GO:0000981">
    <property type="term" value="F:DNA-binding transcription factor activity, RNA polymerase II-specific"/>
    <property type="evidence" value="ECO:0007669"/>
    <property type="project" value="TreeGrafter"/>
</dbReference>
<feature type="domain" description="C2H2-type" evidence="7">
    <location>
        <begin position="321"/>
        <end position="350"/>
    </location>
</feature>
<evidence type="ECO:0000259" key="7">
    <source>
        <dbReference type="PROSITE" id="PS50157"/>
    </source>
</evidence>
<name>A0A9N9D0C6_9GLOM</name>
<dbReference type="OrthoDB" id="6365676at2759"/>
<feature type="region of interest" description="Disordered" evidence="6">
    <location>
        <begin position="281"/>
        <end position="313"/>
    </location>
</feature>
<proteinExistence type="predicted"/>
<protein>
    <submittedName>
        <fullName evidence="8">9253_t:CDS:1</fullName>
    </submittedName>
</protein>
<dbReference type="InterPro" id="IPR036236">
    <property type="entry name" value="Znf_C2H2_sf"/>
</dbReference>
<evidence type="ECO:0000256" key="3">
    <source>
        <dbReference type="ARBA" id="ARBA00022771"/>
    </source>
</evidence>
<feature type="region of interest" description="Disordered" evidence="6">
    <location>
        <begin position="463"/>
        <end position="483"/>
    </location>
</feature>
<dbReference type="GO" id="GO:0008270">
    <property type="term" value="F:zinc ion binding"/>
    <property type="evidence" value="ECO:0007669"/>
    <property type="project" value="UniProtKB-KW"/>
</dbReference>
<keyword evidence="2" id="KW-0677">Repeat</keyword>
<keyword evidence="4" id="KW-0862">Zinc</keyword>
<gene>
    <name evidence="8" type="ORF">PBRASI_LOCUS8684</name>
</gene>
<dbReference type="FunFam" id="3.30.160.60:FF:000007">
    <property type="entry name" value="Basic krueppel-like factor 3"/>
    <property type="match status" value="1"/>
</dbReference>
<feature type="domain" description="C2H2-type" evidence="7">
    <location>
        <begin position="351"/>
        <end position="380"/>
    </location>
</feature>
<feature type="compositionally biased region" description="Low complexity" evidence="6">
    <location>
        <begin position="463"/>
        <end position="472"/>
    </location>
</feature>
<feature type="region of interest" description="Disordered" evidence="6">
    <location>
        <begin position="372"/>
        <end position="396"/>
    </location>
</feature>
<evidence type="ECO:0000256" key="5">
    <source>
        <dbReference type="PROSITE-ProRule" id="PRU00042"/>
    </source>
</evidence>
<dbReference type="GO" id="GO:0005667">
    <property type="term" value="C:transcription regulator complex"/>
    <property type="evidence" value="ECO:0007669"/>
    <property type="project" value="TreeGrafter"/>
</dbReference>